<accession>A0A1Y2LFD5</accession>
<dbReference type="Gene3D" id="2.60.40.10">
    <property type="entry name" value="Immunoglobulins"/>
    <property type="match status" value="1"/>
</dbReference>
<feature type="domain" description="Enterochelin esterase N-terminal" evidence="5">
    <location>
        <begin position="153"/>
        <end position="239"/>
    </location>
</feature>
<dbReference type="InterPro" id="IPR013783">
    <property type="entry name" value="Ig-like_fold"/>
</dbReference>
<evidence type="ECO:0000256" key="3">
    <source>
        <dbReference type="ARBA" id="ARBA00022801"/>
    </source>
</evidence>
<keyword evidence="2" id="KW-0963">Cytoplasm</keyword>
<dbReference type="GO" id="GO:0005506">
    <property type="term" value="F:iron ion binding"/>
    <property type="evidence" value="ECO:0007669"/>
    <property type="project" value="InterPro"/>
</dbReference>
<comment type="caution">
    <text evidence="6">The sequence shown here is derived from an EMBL/GenBank/DDBJ whole genome shotgun (WGS) entry which is preliminary data.</text>
</comment>
<dbReference type="Pfam" id="PF00756">
    <property type="entry name" value="Esterase"/>
    <property type="match status" value="1"/>
</dbReference>
<protein>
    <recommendedName>
        <fullName evidence="5">Enterochelin esterase N-terminal domain-containing protein</fullName>
    </recommendedName>
</protein>
<dbReference type="GO" id="GO:0005737">
    <property type="term" value="C:cytoplasm"/>
    <property type="evidence" value="ECO:0007669"/>
    <property type="project" value="UniProtKB-SubCell"/>
</dbReference>
<dbReference type="GO" id="GO:0008849">
    <property type="term" value="F:enterochelin esterase activity"/>
    <property type="evidence" value="ECO:0007669"/>
    <property type="project" value="InterPro"/>
</dbReference>
<evidence type="ECO:0000313" key="6">
    <source>
        <dbReference type="EMBL" id="OSQ48521.1"/>
    </source>
</evidence>
<dbReference type="PANTHER" id="PTHR48098:SF3">
    <property type="entry name" value="IRON(III) ENTEROBACTIN ESTERASE"/>
    <property type="match status" value="1"/>
</dbReference>
<evidence type="ECO:0000256" key="1">
    <source>
        <dbReference type="ARBA" id="ARBA00004496"/>
    </source>
</evidence>
<dbReference type="Pfam" id="PF11806">
    <property type="entry name" value="Enterochelin_N"/>
    <property type="match status" value="1"/>
</dbReference>
<evidence type="ECO:0000313" key="7">
    <source>
        <dbReference type="Proteomes" id="UP000193396"/>
    </source>
</evidence>
<keyword evidence="7" id="KW-1185">Reference proteome</keyword>
<dbReference type="InterPro" id="IPR029058">
    <property type="entry name" value="AB_hydrolase_fold"/>
</dbReference>
<name>A0A1Y2LFD5_9PROT</name>
<comment type="subcellular location">
    <subcellularLocation>
        <location evidence="1">Cytoplasm</location>
    </subcellularLocation>
</comment>
<dbReference type="InterPro" id="IPR050583">
    <property type="entry name" value="Mycobacterial_A85_antigen"/>
</dbReference>
<dbReference type="InterPro" id="IPR000801">
    <property type="entry name" value="Esterase-like"/>
</dbReference>
<dbReference type="STRING" id="1293890.TALK_08770"/>
<proteinExistence type="inferred from homology"/>
<comment type="similarity">
    <text evidence="4">Belongs to the Fes family.</text>
</comment>
<dbReference type="Gene3D" id="3.40.50.1820">
    <property type="entry name" value="alpha/beta hydrolase"/>
    <property type="match status" value="1"/>
</dbReference>
<gene>
    <name evidence="6" type="ORF">TALK_08770</name>
</gene>
<dbReference type="SUPFAM" id="SSF81296">
    <property type="entry name" value="E set domains"/>
    <property type="match status" value="1"/>
</dbReference>
<sequence>MHSLILDIGQGGYVAGAVKTAAPVTLELLDGDGKPMRRLADQQSGQINFRIVAPNDQPVLRLTNMGPGKNDFEFDLQFMVEFADQGAPSRHYQSPAIASAAQDLARGIVTDGFWGRVQRDGTPLIEPLNEDEVIMTFVARGLERNGRIVGAPSNDHEYLERLGNSDIWFKSFVVPNSTRLSYQIARDVPEFDADFRSQRVALLATIQADPFNRHPWPVDAPDAFNQDSVVELPDAPDQPGMNGTTAHKGTLETFVFNSERLGNSRDITLYRPYQFDPANHDNVLLILFDAKEYLTTVPTPRILDNLIAAGKLPPVSVAFIANPDRAARGRELPGNPDFANMLADDLMPVLRDRFGTDFAAARTVLAGSSYGGLASATVALSHPDVFGNAISMSGSFWWHPQNTPVDQGEFVAHQVATGPRRPIRFFMTAGLFETGRMGVAGIVESGRHLRDVLIARGYDVQYREYAGGHDYVVWRGALADGLIGLFGTVSAK</sequence>
<dbReference type="AlphaFoldDB" id="A0A1Y2LFD5"/>
<reference evidence="6 7" key="1">
    <citation type="submission" date="2014-03" db="EMBL/GenBank/DDBJ databases">
        <title>The draft genome sequence of Thalassospira alkalitolerans JCM 18968.</title>
        <authorList>
            <person name="Lai Q."/>
            <person name="Shao Z."/>
        </authorList>
    </citation>
    <scope>NUCLEOTIDE SEQUENCE [LARGE SCALE GENOMIC DNA]</scope>
    <source>
        <strain evidence="6 7">JCM 18968</strain>
    </source>
</reference>
<evidence type="ECO:0000256" key="4">
    <source>
        <dbReference type="ARBA" id="ARBA00024201"/>
    </source>
</evidence>
<dbReference type="EMBL" id="JFKB01000005">
    <property type="protein sequence ID" value="OSQ48521.1"/>
    <property type="molecule type" value="Genomic_DNA"/>
</dbReference>
<dbReference type="SUPFAM" id="SSF53474">
    <property type="entry name" value="alpha/beta-Hydrolases"/>
    <property type="match status" value="1"/>
</dbReference>
<dbReference type="InterPro" id="IPR021764">
    <property type="entry name" value="Enterochelin_esterase_N"/>
</dbReference>
<evidence type="ECO:0000256" key="2">
    <source>
        <dbReference type="ARBA" id="ARBA00022490"/>
    </source>
</evidence>
<dbReference type="Proteomes" id="UP000193396">
    <property type="component" value="Unassembled WGS sequence"/>
</dbReference>
<dbReference type="GO" id="GO:0006826">
    <property type="term" value="P:iron ion transport"/>
    <property type="evidence" value="ECO:0007669"/>
    <property type="project" value="InterPro"/>
</dbReference>
<dbReference type="InterPro" id="IPR014756">
    <property type="entry name" value="Ig_E-set"/>
</dbReference>
<evidence type="ECO:0000259" key="5">
    <source>
        <dbReference type="Pfam" id="PF11806"/>
    </source>
</evidence>
<keyword evidence="3" id="KW-0378">Hydrolase</keyword>
<dbReference type="PANTHER" id="PTHR48098">
    <property type="entry name" value="ENTEROCHELIN ESTERASE-RELATED"/>
    <property type="match status" value="1"/>
</dbReference>
<organism evidence="6 7">
    <name type="scientific">Thalassospira alkalitolerans</name>
    <dbReference type="NCBI Taxonomy" id="1293890"/>
    <lineage>
        <taxon>Bacteria</taxon>
        <taxon>Pseudomonadati</taxon>
        <taxon>Pseudomonadota</taxon>
        <taxon>Alphaproteobacteria</taxon>
        <taxon>Rhodospirillales</taxon>
        <taxon>Thalassospiraceae</taxon>
        <taxon>Thalassospira</taxon>
    </lineage>
</organism>